<sequence length="145" mass="15206">MRRALRGDDLPYAVRGGIEARTGTIPPPGPPAPRMVGSADVDDVPDVAGNVTGLQARAARLLDGPVGGLSHRGMYEMAPRGFEPDAPAGPESDVTKKPGGSREARRTGGPANTPADVTATTFRDLELGCLVARVLWSLEPDRGRR</sequence>
<keyword evidence="3" id="KW-1185">Reference proteome</keyword>
<organism evidence="2 3">
    <name type="scientific">Streptosporangium oxazolinicum</name>
    <dbReference type="NCBI Taxonomy" id="909287"/>
    <lineage>
        <taxon>Bacteria</taxon>
        <taxon>Bacillati</taxon>
        <taxon>Actinomycetota</taxon>
        <taxon>Actinomycetes</taxon>
        <taxon>Streptosporangiales</taxon>
        <taxon>Streptosporangiaceae</taxon>
        <taxon>Streptosporangium</taxon>
    </lineage>
</organism>
<feature type="region of interest" description="Disordered" evidence="1">
    <location>
        <begin position="72"/>
        <end position="117"/>
    </location>
</feature>
<dbReference type="EMBL" id="BAABAQ010000009">
    <property type="protein sequence ID" value="GAA4198362.1"/>
    <property type="molecule type" value="Genomic_DNA"/>
</dbReference>
<proteinExistence type="predicted"/>
<gene>
    <name evidence="2" type="ORF">GCM10022252_48660</name>
</gene>
<dbReference type="Proteomes" id="UP001501251">
    <property type="component" value="Unassembled WGS sequence"/>
</dbReference>
<feature type="compositionally biased region" description="Basic and acidic residues" evidence="1">
    <location>
        <begin position="93"/>
        <end position="106"/>
    </location>
</feature>
<evidence type="ECO:0000313" key="3">
    <source>
        <dbReference type="Proteomes" id="UP001501251"/>
    </source>
</evidence>
<name>A0ABP8B548_9ACTN</name>
<evidence type="ECO:0000256" key="1">
    <source>
        <dbReference type="SAM" id="MobiDB-lite"/>
    </source>
</evidence>
<protein>
    <submittedName>
        <fullName evidence="2">Uncharacterized protein</fullName>
    </submittedName>
</protein>
<evidence type="ECO:0000313" key="2">
    <source>
        <dbReference type="EMBL" id="GAA4198362.1"/>
    </source>
</evidence>
<reference evidence="3" key="1">
    <citation type="journal article" date="2019" name="Int. J. Syst. Evol. Microbiol.">
        <title>The Global Catalogue of Microorganisms (GCM) 10K type strain sequencing project: providing services to taxonomists for standard genome sequencing and annotation.</title>
        <authorList>
            <consortium name="The Broad Institute Genomics Platform"/>
            <consortium name="The Broad Institute Genome Sequencing Center for Infectious Disease"/>
            <person name="Wu L."/>
            <person name="Ma J."/>
        </authorList>
    </citation>
    <scope>NUCLEOTIDE SEQUENCE [LARGE SCALE GENOMIC DNA]</scope>
    <source>
        <strain evidence="3">JCM 17388</strain>
    </source>
</reference>
<comment type="caution">
    <text evidence="2">The sequence shown here is derived from an EMBL/GenBank/DDBJ whole genome shotgun (WGS) entry which is preliminary data.</text>
</comment>
<accession>A0ABP8B548</accession>